<reference evidence="1" key="1">
    <citation type="submission" date="2016-05" db="EMBL/GenBank/DDBJ databases">
        <title>WGS assembly of Xenopus laevis.</title>
        <authorList>
            <person name="Session A."/>
            <person name="Uno Y."/>
            <person name="Kwon T."/>
            <person name="Chapman J."/>
            <person name="Toyoda A."/>
            <person name="Takahashi S."/>
            <person name="Fukui A."/>
            <person name="Hikosaka A."/>
            <person name="Putnam N."/>
            <person name="Stites J."/>
            <person name="Van Heeringen S."/>
            <person name="Quigley I."/>
            <person name="Heinz S."/>
            <person name="Hellsten U."/>
            <person name="Lyons J."/>
            <person name="Suzuki A."/>
            <person name="Kondo M."/>
            <person name="Ogino H."/>
            <person name="Ochi H."/>
            <person name="Bogdanovic O."/>
            <person name="Lister R."/>
            <person name="Georgiou G."/>
            <person name="Paranjpe S."/>
            <person name="Van Kruijsbergen I."/>
            <person name="Mozaffari S."/>
            <person name="Shu S."/>
            <person name="Schmutz J."/>
            <person name="Jenkins J."/>
            <person name="Grimwood J."/>
            <person name="Carlson J."/>
            <person name="Mitros T."/>
            <person name="Simakov O."/>
            <person name="Heald R."/>
            <person name="Miller K."/>
            <person name="Haudenschild C."/>
            <person name="Kuroki Y."/>
            <person name="Tanaka T."/>
            <person name="Michiue T."/>
            <person name="Watanabe M."/>
            <person name="Kinoshita T."/>
            <person name="Ohta Y."/>
            <person name="Mawaribuchi S."/>
            <person name="Suzuki Y."/>
            <person name="Haramoto Y."/>
            <person name="Yamamoto T."/>
            <person name="Takagi C."/>
            <person name="Kitzman J."/>
            <person name="Shendure J."/>
            <person name="Nakayama T."/>
            <person name="Izutsu Y."/>
            <person name="Robert J."/>
            <person name="Dichmann D."/>
            <person name="Flajnik M."/>
            <person name="Houston D."/>
            <person name="Marcotte E."/>
            <person name="Wallingford J."/>
            <person name="Ito Y."/>
            <person name="Asashima M."/>
            <person name="Ueno N."/>
            <person name="Matsuda Y."/>
            <person name="Jan Veenstra G."/>
            <person name="Fujiyama A."/>
            <person name="Harland R."/>
            <person name="Taira M."/>
            <person name="Rokhsar D.S."/>
        </authorList>
    </citation>
    <scope>NUCLEOTIDE SEQUENCE</scope>
    <source>
        <strain evidence="1">J</strain>
        <tissue evidence="1">Blood</tissue>
    </source>
</reference>
<proteinExistence type="predicted"/>
<gene>
    <name evidence="1" type="ORF">XELAEV_18004012mg</name>
</gene>
<sequence length="168" mass="17878">MAPTLALAAPTYSSSNHSLPLRRYMPVWLRLFLPSPLSIALVPQEVHACMAPPLPPFSSFNCPCAPASAPKEVHACMAPPLALADPTCSSSNHSLPLRSSAPGTGHSHLLFFKSLPAPQEVHACMAPPLPPFSSFNCPCAPEVHACMAPPLSSFYSWNCPCAQNSTDF</sequence>
<evidence type="ECO:0000313" key="1">
    <source>
        <dbReference type="EMBL" id="OCT57076.1"/>
    </source>
</evidence>
<dbReference type="Proteomes" id="UP000694892">
    <property type="component" value="Unassembled WGS sequence"/>
</dbReference>
<dbReference type="AlphaFoldDB" id="A0A974BSD3"/>
<accession>A0A974BSD3</accession>
<organism evidence="1">
    <name type="scientific">Xenopus laevis</name>
    <name type="common">African clawed frog</name>
    <dbReference type="NCBI Taxonomy" id="8355"/>
    <lineage>
        <taxon>Eukaryota</taxon>
        <taxon>Metazoa</taxon>
        <taxon>Chordata</taxon>
        <taxon>Craniata</taxon>
        <taxon>Vertebrata</taxon>
        <taxon>Euteleostomi</taxon>
        <taxon>Amphibia</taxon>
        <taxon>Batrachia</taxon>
        <taxon>Anura</taxon>
        <taxon>Pipoidea</taxon>
        <taxon>Pipidae</taxon>
        <taxon>Xenopodinae</taxon>
        <taxon>Xenopus</taxon>
        <taxon>Xenopus</taxon>
    </lineage>
</organism>
<name>A0A974BSD3_XENLA</name>
<protein>
    <submittedName>
        <fullName evidence="1">Uncharacterized protein</fullName>
    </submittedName>
</protein>
<dbReference type="EMBL" id="KV467235">
    <property type="protein sequence ID" value="OCT57076.1"/>
    <property type="molecule type" value="Genomic_DNA"/>
</dbReference>